<feature type="region of interest" description="Disordered" evidence="1">
    <location>
        <begin position="1"/>
        <end position="42"/>
    </location>
</feature>
<reference evidence="2" key="1">
    <citation type="journal article" date="2023" name="IMA Fungus">
        <title>Comparative genomic study of the Penicillium genus elucidates a diverse pangenome and 15 lateral gene transfer events.</title>
        <authorList>
            <person name="Petersen C."/>
            <person name="Sorensen T."/>
            <person name="Nielsen M.R."/>
            <person name="Sondergaard T.E."/>
            <person name="Sorensen J.L."/>
            <person name="Fitzpatrick D.A."/>
            <person name="Frisvad J.C."/>
            <person name="Nielsen K.L."/>
        </authorList>
    </citation>
    <scope>NUCLEOTIDE SEQUENCE</scope>
    <source>
        <strain evidence="2">IBT 12815</strain>
    </source>
</reference>
<comment type="caution">
    <text evidence="2">The sequence shown here is derived from an EMBL/GenBank/DDBJ whole genome shotgun (WGS) entry which is preliminary data.</text>
</comment>
<protein>
    <submittedName>
        <fullName evidence="2">Uncharacterized protein</fullName>
    </submittedName>
</protein>
<evidence type="ECO:0000313" key="2">
    <source>
        <dbReference type="EMBL" id="KAJ5593589.1"/>
    </source>
</evidence>
<feature type="region of interest" description="Disordered" evidence="1">
    <location>
        <begin position="105"/>
        <end position="128"/>
    </location>
</feature>
<dbReference type="GeneID" id="81591789"/>
<proteinExistence type="predicted"/>
<dbReference type="AlphaFoldDB" id="A0AAD6DW97"/>
<evidence type="ECO:0000313" key="3">
    <source>
        <dbReference type="Proteomes" id="UP001213799"/>
    </source>
</evidence>
<dbReference type="RefSeq" id="XP_056750215.1">
    <property type="nucleotide sequence ID" value="XM_056901547.1"/>
</dbReference>
<keyword evidence="3" id="KW-1185">Reference proteome</keyword>
<name>A0AAD6DW97_9EURO</name>
<reference evidence="2" key="2">
    <citation type="submission" date="2023-01" db="EMBL/GenBank/DDBJ databases">
        <authorList>
            <person name="Petersen C."/>
        </authorList>
    </citation>
    <scope>NUCLEOTIDE SEQUENCE</scope>
    <source>
        <strain evidence="2">IBT 12815</strain>
    </source>
</reference>
<dbReference type="Proteomes" id="UP001213799">
    <property type="component" value="Unassembled WGS sequence"/>
</dbReference>
<gene>
    <name evidence="2" type="ORF">N7537_010493</name>
</gene>
<sequence length="128" mass="13684">MSAETTLTGDPGPCGNMLMLTSEFTPPSESNTRRALPPDSLLPPAPASVCDYLETLYLNSNPSYDDGNGVGRDVVDNFQEGQQQSLAPGGDIQWALSPPMPFTLLGPESHGLDGKNYVSSETNKLRKV</sequence>
<accession>A0AAD6DW97</accession>
<organism evidence="2 3">
    <name type="scientific">Penicillium hordei</name>
    <dbReference type="NCBI Taxonomy" id="40994"/>
    <lineage>
        <taxon>Eukaryota</taxon>
        <taxon>Fungi</taxon>
        <taxon>Dikarya</taxon>
        <taxon>Ascomycota</taxon>
        <taxon>Pezizomycotina</taxon>
        <taxon>Eurotiomycetes</taxon>
        <taxon>Eurotiomycetidae</taxon>
        <taxon>Eurotiales</taxon>
        <taxon>Aspergillaceae</taxon>
        <taxon>Penicillium</taxon>
    </lineage>
</organism>
<dbReference type="EMBL" id="JAQJAE010000005">
    <property type="protein sequence ID" value="KAJ5593589.1"/>
    <property type="molecule type" value="Genomic_DNA"/>
</dbReference>
<evidence type="ECO:0000256" key="1">
    <source>
        <dbReference type="SAM" id="MobiDB-lite"/>
    </source>
</evidence>